<name>A0ABV6YMK0_UNCEI</name>
<evidence type="ECO:0000313" key="1">
    <source>
        <dbReference type="EMBL" id="MFC1573414.1"/>
    </source>
</evidence>
<evidence type="ECO:0000313" key="2">
    <source>
        <dbReference type="Proteomes" id="UP001593833"/>
    </source>
</evidence>
<dbReference type="EMBL" id="JBHPKH010000154">
    <property type="protein sequence ID" value="MFC1573414.1"/>
    <property type="molecule type" value="Genomic_DNA"/>
</dbReference>
<evidence type="ECO:0008006" key="3">
    <source>
        <dbReference type="Google" id="ProtNLM"/>
    </source>
</evidence>
<organism evidence="1 2">
    <name type="scientific">Eiseniibacteriota bacterium</name>
    <dbReference type="NCBI Taxonomy" id="2212470"/>
    <lineage>
        <taxon>Bacteria</taxon>
        <taxon>Candidatus Eiseniibacteriota</taxon>
    </lineage>
</organism>
<reference evidence="1 2" key="1">
    <citation type="submission" date="2024-09" db="EMBL/GenBank/DDBJ databases">
        <authorList>
            <person name="D'Angelo T."/>
        </authorList>
    </citation>
    <scope>NUCLEOTIDE SEQUENCE [LARGE SCALE GENOMIC DNA]</scope>
    <source>
        <strain evidence="1">SAG AM-320-E07</strain>
    </source>
</reference>
<proteinExistence type="predicted"/>
<feature type="non-terminal residue" evidence="1">
    <location>
        <position position="1"/>
    </location>
</feature>
<protein>
    <recommendedName>
        <fullName evidence="3">LptD C-terminal domain-containing protein</fullName>
    </recommendedName>
</protein>
<comment type="caution">
    <text evidence="1">The sequence shown here is derived from an EMBL/GenBank/DDBJ whole genome shotgun (WGS) entry which is preliminary data.</text>
</comment>
<dbReference type="Proteomes" id="UP001593833">
    <property type="component" value="Unassembled WGS sequence"/>
</dbReference>
<sequence length="611" mass="69257">ETSGANIPTTTFDRYRTGAWGSIRSGSGIRLNTRWDWGNSRRDDAIRGGRESKDRTGSATAFLPVKWVGDFSYRFNELSNELVTEKTLLTHRSHVVGFGTDYSLPGNFLAVSTHARSRFFGQTIRSGVDRENLLFLVPLSGGVLLDNTPEEHDPLEPDVQPVPGLYDRNRPQVTSINLGNAAPPADEYGGDYRNIQYDLEDEETIAEATLYVDRIVTFEALFKWHVFVSDDPQGRIWRELEEREPGEVEGDFKVDYEEWSTGDQGWVVTFLTSQTTRYFKMVNVKLGPTTSLPDLLVTELEVYTREATDATETQSDSENHEIGANATLTPFSALRLGYSLSWRERKLQDSDEDRIEEQHGFSSSLRLGLFTLSSRHGIHTLETPNQLNTDLLTHGVTATAGRLTTTLSWAYTRDRSEEVDTETRNTAFRVGWKATPALDISQAVHYGTRDDFARADSVVQSTSVSMTTRLRSRPVPTLRFDLDWNARHVDTEAGSGFTRHNDVRIVVAWSPFALVNILSRTRYKTRDESDWNTRNQINWSPFRGGGIDLSFSGTHYFDSRDHSTQTSVSSILRWRLRPRLSVEGRWTIQRFEEAGVVNVPTNTGIRLVWSF</sequence>
<gene>
    <name evidence="1" type="ORF">ACFL6M_07435</name>
</gene>
<accession>A0ABV6YMK0</accession>
<keyword evidence="2" id="KW-1185">Reference proteome</keyword>